<dbReference type="Pfam" id="PF13378">
    <property type="entry name" value="MR_MLE_C"/>
    <property type="match status" value="1"/>
</dbReference>
<dbReference type="Gene3D" id="3.20.20.120">
    <property type="entry name" value="Enolase-like C-terminal domain"/>
    <property type="match status" value="1"/>
</dbReference>
<gene>
    <name evidence="2" type="ORF">METZ01_LOCUS338324</name>
</gene>
<feature type="domain" description="Mandelate racemase/muconate lactonizing enzyme C-terminal" evidence="1">
    <location>
        <begin position="105"/>
        <end position="201"/>
    </location>
</feature>
<evidence type="ECO:0000313" key="2">
    <source>
        <dbReference type="EMBL" id="SVC85470.1"/>
    </source>
</evidence>
<proteinExistence type="predicted"/>
<feature type="non-terminal residue" evidence="2">
    <location>
        <position position="1"/>
    </location>
</feature>
<organism evidence="2">
    <name type="scientific">marine metagenome</name>
    <dbReference type="NCBI Taxonomy" id="408172"/>
    <lineage>
        <taxon>unclassified sequences</taxon>
        <taxon>metagenomes</taxon>
        <taxon>ecological metagenomes</taxon>
    </lineage>
</organism>
<name>A0A382QKN8_9ZZZZ</name>
<dbReference type="PANTHER" id="PTHR48080">
    <property type="entry name" value="D-GALACTONATE DEHYDRATASE-RELATED"/>
    <property type="match status" value="1"/>
</dbReference>
<dbReference type="SUPFAM" id="SSF51604">
    <property type="entry name" value="Enolase C-terminal domain-like"/>
    <property type="match status" value="1"/>
</dbReference>
<dbReference type="InterPro" id="IPR029065">
    <property type="entry name" value="Enolase_C-like"/>
</dbReference>
<dbReference type="Gene3D" id="3.30.390.10">
    <property type="entry name" value="Enolase-like, N-terminal domain"/>
    <property type="match status" value="1"/>
</dbReference>
<dbReference type="SMART" id="SM00922">
    <property type="entry name" value="MR_MLE"/>
    <property type="match status" value="1"/>
</dbReference>
<feature type="non-terminal residue" evidence="2">
    <location>
        <position position="331"/>
    </location>
</feature>
<dbReference type="SUPFAM" id="SSF54826">
    <property type="entry name" value="Enolase N-terminal domain-like"/>
    <property type="match status" value="1"/>
</dbReference>
<dbReference type="EMBL" id="UINC01114861">
    <property type="protein sequence ID" value="SVC85470.1"/>
    <property type="molecule type" value="Genomic_DNA"/>
</dbReference>
<dbReference type="InterPro" id="IPR036849">
    <property type="entry name" value="Enolase-like_C_sf"/>
</dbReference>
<protein>
    <recommendedName>
        <fullName evidence="1">Mandelate racemase/muconate lactonizing enzyme C-terminal domain-containing protein</fullName>
    </recommendedName>
</protein>
<dbReference type="InterPro" id="IPR013342">
    <property type="entry name" value="Mandelate_racemase_C"/>
</dbReference>
<dbReference type="AlphaFoldDB" id="A0A382QKN8"/>
<reference evidence="2" key="1">
    <citation type="submission" date="2018-05" db="EMBL/GenBank/DDBJ databases">
        <authorList>
            <person name="Lanie J.A."/>
            <person name="Ng W.-L."/>
            <person name="Kazmierczak K.M."/>
            <person name="Andrzejewski T.M."/>
            <person name="Davidsen T.M."/>
            <person name="Wayne K.J."/>
            <person name="Tettelin H."/>
            <person name="Glass J.I."/>
            <person name="Rusch D."/>
            <person name="Podicherti R."/>
            <person name="Tsui H.-C.T."/>
            <person name="Winkler M.E."/>
        </authorList>
    </citation>
    <scope>NUCLEOTIDE SEQUENCE</scope>
</reference>
<evidence type="ECO:0000259" key="1">
    <source>
        <dbReference type="SMART" id="SM00922"/>
    </source>
</evidence>
<sequence length="331" mass="36753">RYDNEAGRLRMYDIDQHEAVRVITDNGIVGYGSQEEGKPIMDETQIEAVMDRSPFDFLQNQLNTALGMALYDIMGKYLEAPAYKLMGQKVRDAVPVGAWTRPCPPDVFAGEVKRASDQGYRVFKMHSDPRYDIIEQTQAAQDVAPEGFKLHWDLNHSRTPGTIGPLVAKLESFPIVGFIEDPLSWNDIEGWRLLRTQTRLPMIMHVPQLGGMPEIIHGCADIYMTGGPIGKVLQAGTAYGRANVQVLIQQSGSTLMRALSLHEASVLPTATAHLMTLDDQFDEDITTERIPVTGGFCRVPESPGLGVEVDEDKLKQATKRKPLGRLDHIAI</sequence>
<accession>A0A382QKN8</accession>
<dbReference type="InterPro" id="IPR034593">
    <property type="entry name" value="DgoD-like"/>
</dbReference>
<dbReference type="InterPro" id="IPR029017">
    <property type="entry name" value="Enolase-like_N"/>
</dbReference>